<dbReference type="EMBL" id="CAJVPZ010010862">
    <property type="protein sequence ID" value="CAG8624059.1"/>
    <property type="molecule type" value="Genomic_DNA"/>
</dbReference>
<feature type="non-terminal residue" evidence="1">
    <location>
        <position position="1"/>
    </location>
</feature>
<evidence type="ECO:0000313" key="2">
    <source>
        <dbReference type="Proteomes" id="UP000789396"/>
    </source>
</evidence>
<sequence length="60" mass="7142">NELVFEERGLKTCEYWNIAHGKKYDIYTNNNYSTFVVNLGKNRLQCYMQLKNSMGFEIDP</sequence>
<comment type="caution">
    <text evidence="1">The sequence shown here is derived from an EMBL/GenBank/DDBJ whole genome shotgun (WGS) entry which is preliminary data.</text>
</comment>
<reference evidence="1" key="1">
    <citation type="submission" date="2021-06" db="EMBL/GenBank/DDBJ databases">
        <authorList>
            <person name="Kallberg Y."/>
            <person name="Tangrot J."/>
            <person name="Rosling A."/>
        </authorList>
    </citation>
    <scope>NUCLEOTIDE SEQUENCE</scope>
    <source>
        <strain evidence="1">IN212</strain>
    </source>
</reference>
<keyword evidence="2" id="KW-1185">Reference proteome</keyword>
<proteinExistence type="predicted"/>
<protein>
    <submittedName>
        <fullName evidence="1">15272_t:CDS:1</fullName>
    </submittedName>
</protein>
<organism evidence="1 2">
    <name type="scientific">Racocetra fulgida</name>
    <dbReference type="NCBI Taxonomy" id="60492"/>
    <lineage>
        <taxon>Eukaryota</taxon>
        <taxon>Fungi</taxon>
        <taxon>Fungi incertae sedis</taxon>
        <taxon>Mucoromycota</taxon>
        <taxon>Glomeromycotina</taxon>
        <taxon>Glomeromycetes</taxon>
        <taxon>Diversisporales</taxon>
        <taxon>Gigasporaceae</taxon>
        <taxon>Racocetra</taxon>
    </lineage>
</organism>
<name>A0A9N9D5K8_9GLOM</name>
<dbReference type="Proteomes" id="UP000789396">
    <property type="component" value="Unassembled WGS sequence"/>
</dbReference>
<dbReference type="AlphaFoldDB" id="A0A9N9D5K8"/>
<evidence type="ECO:0000313" key="1">
    <source>
        <dbReference type="EMBL" id="CAG8624059.1"/>
    </source>
</evidence>
<accession>A0A9N9D5K8</accession>
<gene>
    <name evidence="1" type="ORF">RFULGI_LOCUS7464</name>
</gene>